<protein>
    <submittedName>
        <fullName evidence="7">Type I restriction-modification enzyme, S subunit, putative</fullName>
        <ecNumber evidence="7">3.1.21.3</ecNumber>
    </submittedName>
</protein>
<proteinExistence type="inferred from homology"/>
<dbReference type="PATRIC" id="fig|1126211.3.peg.2948"/>
<dbReference type="InterPro" id="IPR044946">
    <property type="entry name" value="Restrct_endonuc_typeI_TRD_sf"/>
</dbReference>
<dbReference type="GO" id="GO:0009035">
    <property type="term" value="F:type I site-specific deoxyribonuclease activity"/>
    <property type="evidence" value="ECO:0007669"/>
    <property type="project" value="UniProtKB-EC"/>
</dbReference>
<comment type="subunit">
    <text evidence="4">The methyltransferase is composed of M and S polypeptides.</text>
</comment>
<name>I2C8L6_BACAY</name>
<reference evidence="7 8" key="1">
    <citation type="journal article" date="2012" name="J. Biotechnol.">
        <title>Genome sequence of the plant growth promoting strain Bacillus amyloliquefaciens subsp. plantarum B9601-Y2 and expression of mersacidin and other secondary metabolites.</title>
        <authorList>
            <person name="He P."/>
            <person name="Hao K."/>
            <person name="Blom J."/>
            <person name="Ruckert C."/>
            <person name="Vater J."/>
            <person name="Mao Z."/>
            <person name="Wu Y."/>
            <person name="Hou M."/>
            <person name="He P."/>
            <person name="He Y."/>
            <person name="Borriss R."/>
        </authorList>
    </citation>
    <scope>NUCLEOTIDE SEQUENCE [LARGE SCALE GENOMIC DNA]</scope>
    <source>
        <strain evidence="7">Y2</strain>
    </source>
</reference>
<feature type="domain" description="Type I restriction modification DNA specificity" evidence="6">
    <location>
        <begin position="27"/>
        <end position="200"/>
    </location>
</feature>
<dbReference type="GO" id="GO:0009307">
    <property type="term" value="P:DNA restriction-modification system"/>
    <property type="evidence" value="ECO:0007669"/>
    <property type="project" value="UniProtKB-KW"/>
</dbReference>
<dbReference type="REBASE" id="48385">
    <property type="entry name" value="S.BamYORF3104P"/>
</dbReference>
<dbReference type="InterPro" id="IPR051212">
    <property type="entry name" value="Type-I_RE_S_subunit"/>
</dbReference>
<sequence>MSKTQKTIEELMEEVVVPHEEQPYQVPENWMWVNSGHILNFIGGGTPSKSNSDYWNGDIPWATVKDIKNGYLSSTIDYITVEGLENSSATMASPNELLLITRMSPGKSAITKISTTINQDLKIVRPKIEILPYFLWLFFTMNTPLIESMSTGSTVKGIQVEKLKKITFPLPPFNEQKRIADKVERLLSKIEKAKQLIEEAKETFELRRAAILDKAFRGELTRKWRGENHKKSSDTEVVQTDKTLYNLPFNWKWVDLDTVCEKITDGTHHSPKSYPSGDYMYITAKNIKKQGILLDNVTYVSKEVHQEIYNRCDVKKGDVLYIKDGATTGIATVNQITEEFSLLSSVALLRPKRNVLAAKYLMYCLNSPSTKSRMLGMISGNAITRLTLKKIKQGIIPLPPFNEQEVIVSILEKVNSVDEQLDYVTNLEDNINNLKQSILSKAFRGELGTNNPSEENAIELLKEVLQEQVK</sequence>
<keyword evidence="7" id="KW-0378">Hydrolase</keyword>
<dbReference type="EC" id="3.1.21.3" evidence="7"/>
<dbReference type="KEGG" id="bya:BANAU_2752"/>
<keyword evidence="2" id="KW-0680">Restriction system</keyword>
<feature type="coiled-coil region" evidence="5">
    <location>
        <begin position="176"/>
        <end position="203"/>
    </location>
</feature>
<dbReference type="AlphaFoldDB" id="I2C8L6"/>
<comment type="similarity">
    <text evidence="1">Belongs to the type-I restriction system S methylase family.</text>
</comment>
<organism evidence="7 8">
    <name type="scientific">Bacillus amyloliquefaciens (strain Y2)</name>
    <name type="common">Bacillus amyloliquefaciens subsp. plantarum (strain B9601-Y2)</name>
    <dbReference type="NCBI Taxonomy" id="1155777"/>
    <lineage>
        <taxon>Bacteria</taxon>
        <taxon>Bacillati</taxon>
        <taxon>Bacillota</taxon>
        <taxon>Bacilli</taxon>
        <taxon>Bacillales</taxon>
        <taxon>Bacillaceae</taxon>
        <taxon>Bacillus</taxon>
        <taxon>Bacillus amyloliquefaciens group</taxon>
    </lineage>
</organism>
<accession>I2C8L6</accession>
<dbReference type="CDD" id="cd17285">
    <property type="entry name" value="RMtype1_S_Csp16704I_TRD2-CR2_like"/>
    <property type="match status" value="1"/>
</dbReference>
<dbReference type="EMBL" id="CP003332">
    <property type="protein sequence ID" value="AFJ62990.1"/>
    <property type="molecule type" value="Genomic_DNA"/>
</dbReference>
<dbReference type="InterPro" id="IPR000055">
    <property type="entry name" value="Restrct_endonuc_typeI_TRD"/>
</dbReference>
<dbReference type="GO" id="GO:0003677">
    <property type="term" value="F:DNA binding"/>
    <property type="evidence" value="ECO:0007669"/>
    <property type="project" value="UniProtKB-KW"/>
</dbReference>
<dbReference type="Proteomes" id="UP000002878">
    <property type="component" value="Chromosome"/>
</dbReference>
<gene>
    <name evidence="7" type="primary">hsdS</name>
    <name evidence="7" type="ORF">MUS_3103</name>
</gene>
<evidence type="ECO:0000256" key="2">
    <source>
        <dbReference type="ARBA" id="ARBA00022747"/>
    </source>
</evidence>
<feature type="domain" description="Type I restriction modification DNA specificity" evidence="6">
    <location>
        <begin position="250"/>
        <end position="416"/>
    </location>
</feature>
<keyword evidence="5" id="KW-0175">Coiled coil</keyword>
<dbReference type="RefSeq" id="WP_014418567.1">
    <property type="nucleotide sequence ID" value="NC_017061.1"/>
</dbReference>
<evidence type="ECO:0000256" key="5">
    <source>
        <dbReference type="SAM" id="Coils"/>
    </source>
</evidence>
<dbReference type="CDD" id="cd17246">
    <property type="entry name" value="RMtype1_S_SonII-TRD2-CR2_like"/>
    <property type="match status" value="1"/>
</dbReference>
<evidence type="ECO:0000313" key="8">
    <source>
        <dbReference type="Proteomes" id="UP000002878"/>
    </source>
</evidence>
<dbReference type="Gene3D" id="3.90.220.20">
    <property type="entry name" value="DNA methylase specificity domains"/>
    <property type="match status" value="2"/>
</dbReference>
<dbReference type="SUPFAM" id="SSF116734">
    <property type="entry name" value="DNA methylase specificity domain"/>
    <property type="match status" value="2"/>
</dbReference>
<evidence type="ECO:0000313" key="7">
    <source>
        <dbReference type="EMBL" id="AFJ62990.1"/>
    </source>
</evidence>
<keyword evidence="3" id="KW-0238">DNA-binding</keyword>
<dbReference type="HOGENOM" id="CLU_021095_10_3_9"/>
<evidence type="ECO:0000256" key="3">
    <source>
        <dbReference type="ARBA" id="ARBA00023125"/>
    </source>
</evidence>
<dbReference type="KEGG" id="bqy:MUS_3103"/>
<dbReference type="PANTHER" id="PTHR43140">
    <property type="entry name" value="TYPE-1 RESTRICTION ENZYME ECOKI SPECIFICITY PROTEIN"/>
    <property type="match status" value="1"/>
</dbReference>
<evidence type="ECO:0000256" key="1">
    <source>
        <dbReference type="ARBA" id="ARBA00010923"/>
    </source>
</evidence>
<evidence type="ECO:0000259" key="6">
    <source>
        <dbReference type="Pfam" id="PF01420"/>
    </source>
</evidence>
<evidence type="ECO:0000256" key="4">
    <source>
        <dbReference type="ARBA" id="ARBA00038652"/>
    </source>
</evidence>
<dbReference type="Pfam" id="PF01420">
    <property type="entry name" value="Methylase_S"/>
    <property type="match status" value="2"/>
</dbReference>
<dbReference type="PANTHER" id="PTHR43140:SF1">
    <property type="entry name" value="TYPE I RESTRICTION ENZYME ECOKI SPECIFICITY SUBUNIT"/>
    <property type="match status" value="1"/>
</dbReference>